<dbReference type="Pfam" id="PF02463">
    <property type="entry name" value="SMC_N"/>
    <property type="match status" value="1"/>
</dbReference>
<dbReference type="PANTHER" id="PTHR19306">
    <property type="entry name" value="STRUCTURAL MAINTENANCE OF CHROMOSOMES 5,6 SMC5, SMC6"/>
    <property type="match status" value="1"/>
</dbReference>
<keyword evidence="7" id="KW-0067">ATP-binding</keyword>
<evidence type="ECO:0000313" key="16">
    <source>
        <dbReference type="Proteomes" id="UP001285354"/>
    </source>
</evidence>
<evidence type="ECO:0000256" key="6">
    <source>
        <dbReference type="ARBA" id="ARBA00022763"/>
    </source>
</evidence>
<dbReference type="GO" id="GO:0005524">
    <property type="term" value="F:ATP binding"/>
    <property type="evidence" value="ECO:0007669"/>
    <property type="project" value="UniProtKB-KW"/>
</dbReference>
<comment type="subcellular location">
    <subcellularLocation>
        <location evidence="2">Chromosome</location>
    </subcellularLocation>
    <subcellularLocation>
        <location evidence="1">Nucleus</location>
    </subcellularLocation>
</comment>
<dbReference type="Proteomes" id="UP001285354">
    <property type="component" value="Unassembled WGS sequence"/>
</dbReference>
<gene>
    <name evidence="15" type="ORF">QTJ16_002026</name>
</gene>
<dbReference type="GO" id="GO:0005634">
    <property type="term" value="C:nucleus"/>
    <property type="evidence" value="ECO:0007669"/>
    <property type="project" value="UniProtKB-SubCell"/>
</dbReference>
<evidence type="ECO:0000256" key="7">
    <source>
        <dbReference type="ARBA" id="ARBA00022840"/>
    </source>
</evidence>
<dbReference type="EMBL" id="JAUBYV010000002">
    <property type="protein sequence ID" value="KAK2628923.1"/>
    <property type="molecule type" value="Genomic_DNA"/>
</dbReference>
<dbReference type="GO" id="GO:0003697">
    <property type="term" value="F:single-stranded DNA binding"/>
    <property type="evidence" value="ECO:0007669"/>
    <property type="project" value="TreeGrafter"/>
</dbReference>
<dbReference type="SUPFAM" id="SSF52540">
    <property type="entry name" value="P-loop containing nucleoside triphosphate hydrolases"/>
    <property type="match status" value="1"/>
</dbReference>
<comment type="similarity">
    <text evidence="3">Belongs to the SMC family. SMC6 subfamily.</text>
</comment>
<keyword evidence="9" id="KW-0233">DNA recombination</keyword>
<feature type="coiled-coil region" evidence="12">
    <location>
        <begin position="308"/>
        <end position="423"/>
    </location>
</feature>
<dbReference type="InterPro" id="IPR027417">
    <property type="entry name" value="P-loop_NTPase"/>
</dbReference>
<evidence type="ECO:0000313" key="15">
    <source>
        <dbReference type="EMBL" id="KAK2628923.1"/>
    </source>
</evidence>
<protein>
    <recommendedName>
        <fullName evidence="14">RecF/RecN/SMC N-terminal domain-containing protein</fullName>
    </recommendedName>
</protein>
<evidence type="ECO:0000256" key="4">
    <source>
        <dbReference type="ARBA" id="ARBA00022454"/>
    </source>
</evidence>
<evidence type="ECO:0000256" key="13">
    <source>
        <dbReference type="SAM" id="MobiDB-lite"/>
    </source>
</evidence>
<proteinExistence type="inferred from homology"/>
<evidence type="ECO:0000256" key="11">
    <source>
        <dbReference type="ARBA" id="ARBA00023242"/>
    </source>
</evidence>
<keyword evidence="16" id="KW-1185">Reference proteome</keyword>
<dbReference type="GO" id="GO:0030915">
    <property type="term" value="C:Smc5-Smc6 complex"/>
    <property type="evidence" value="ECO:0007669"/>
    <property type="project" value="TreeGrafter"/>
</dbReference>
<feature type="compositionally biased region" description="Basic and acidic residues" evidence="13">
    <location>
        <begin position="42"/>
        <end position="51"/>
    </location>
</feature>
<evidence type="ECO:0000256" key="1">
    <source>
        <dbReference type="ARBA" id="ARBA00004123"/>
    </source>
</evidence>
<dbReference type="GO" id="GO:0035861">
    <property type="term" value="C:site of double-strand break"/>
    <property type="evidence" value="ECO:0007669"/>
    <property type="project" value="TreeGrafter"/>
</dbReference>
<keyword evidence="5" id="KW-0547">Nucleotide-binding</keyword>
<dbReference type="GO" id="GO:0003684">
    <property type="term" value="F:damaged DNA binding"/>
    <property type="evidence" value="ECO:0007669"/>
    <property type="project" value="TreeGrafter"/>
</dbReference>
<feature type="coiled-coil region" evidence="12">
    <location>
        <begin position="452"/>
        <end position="508"/>
    </location>
</feature>
<dbReference type="InterPro" id="IPR003395">
    <property type="entry name" value="RecF/RecN/SMC_N"/>
</dbReference>
<keyword evidence="10" id="KW-0234">DNA repair</keyword>
<dbReference type="Gene3D" id="3.40.50.300">
    <property type="entry name" value="P-loop containing nucleotide triphosphate hydrolases"/>
    <property type="match status" value="2"/>
</dbReference>
<dbReference type="PANTHER" id="PTHR19306:SF6">
    <property type="entry name" value="STRUCTURAL MAINTENANCE OF CHROMOSOMES PROTEIN 6"/>
    <property type="match status" value="1"/>
</dbReference>
<feature type="region of interest" description="Disordered" evidence="13">
    <location>
        <begin position="1056"/>
        <end position="1077"/>
    </location>
</feature>
<name>A0AAD9WG56_9HELO</name>
<evidence type="ECO:0000256" key="8">
    <source>
        <dbReference type="ARBA" id="ARBA00023054"/>
    </source>
</evidence>
<feature type="compositionally biased region" description="Polar residues" evidence="13">
    <location>
        <begin position="18"/>
        <end position="28"/>
    </location>
</feature>
<evidence type="ECO:0000256" key="2">
    <source>
        <dbReference type="ARBA" id="ARBA00004286"/>
    </source>
</evidence>
<feature type="coiled-coil region" evidence="12">
    <location>
        <begin position="815"/>
        <end position="919"/>
    </location>
</feature>
<dbReference type="AlphaFoldDB" id="A0AAD9WG56"/>
<keyword evidence="6" id="KW-0227">DNA damage</keyword>
<evidence type="ECO:0000256" key="12">
    <source>
        <dbReference type="SAM" id="Coils"/>
    </source>
</evidence>
<feature type="region of interest" description="Disordered" evidence="13">
    <location>
        <begin position="1"/>
        <end position="82"/>
    </location>
</feature>
<keyword evidence="4" id="KW-0158">Chromosome</keyword>
<evidence type="ECO:0000256" key="5">
    <source>
        <dbReference type="ARBA" id="ARBA00022741"/>
    </source>
</evidence>
<feature type="coiled-coil region" evidence="12">
    <location>
        <begin position="749"/>
        <end position="783"/>
    </location>
</feature>
<accession>A0AAD9WG56</accession>
<keyword evidence="8 12" id="KW-0175">Coiled coil</keyword>
<reference evidence="15" key="1">
    <citation type="submission" date="2023-06" db="EMBL/GenBank/DDBJ databases">
        <title>Draft genome of Marssonina rosae.</title>
        <authorList>
            <person name="Cheng Q."/>
        </authorList>
    </citation>
    <scope>NUCLEOTIDE SEQUENCE</scope>
    <source>
        <strain evidence="15">R4</strain>
    </source>
</reference>
<evidence type="ECO:0000259" key="14">
    <source>
        <dbReference type="Pfam" id="PF02463"/>
    </source>
</evidence>
<feature type="domain" description="RecF/RecN/SMC N-terminal" evidence="14">
    <location>
        <begin position="127"/>
        <end position="1137"/>
    </location>
</feature>
<evidence type="ECO:0000256" key="10">
    <source>
        <dbReference type="ARBA" id="ARBA00023204"/>
    </source>
</evidence>
<organism evidence="15 16">
    <name type="scientific">Diplocarpon rosae</name>
    <dbReference type="NCBI Taxonomy" id="946125"/>
    <lineage>
        <taxon>Eukaryota</taxon>
        <taxon>Fungi</taxon>
        <taxon>Dikarya</taxon>
        <taxon>Ascomycota</taxon>
        <taxon>Pezizomycotina</taxon>
        <taxon>Leotiomycetes</taxon>
        <taxon>Helotiales</taxon>
        <taxon>Drepanopezizaceae</taxon>
        <taxon>Diplocarpon</taxon>
    </lineage>
</organism>
<comment type="caution">
    <text evidence="15">The sequence shown here is derived from an EMBL/GenBank/DDBJ whole genome shotgun (WGS) entry which is preliminary data.</text>
</comment>
<evidence type="ECO:0000256" key="9">
    <source>
        <dbReference type="ARBA" id="ARBA00023172"/>
    </source>
</evidence>
<evidence type="ECO:0000256" key="3">
    <source>
        <dbReference type="ARBA" id="ARBA00006793"/>
    </source>
</evidence>
<dbReference type="GO" id="GO:0000724">
    <property type="term" value="P:double-strand break repair via homologous recombination"/>
    <property type="evidence" value="ECO:0007669"/>
    <property type="project" value="TreeGrafter"/>
</dbReference>
<sequence length="1172" mass="130953">MAPQKRARHHEDDEVISVESTSSALRTSSNHKRPRLSNANERVSKPADLRNRSGSPSSDSSDSDEELSNVVDDDGSRQPPSTQYELLRDGDWEHLANPNEDDKIAERRMLARNRRVGKNRANENAIIEKITCVNFMCHEKLEVKLGPLINFVVGMNGSGKSAVLTAITLCLGGKAAATNRGASLKSLIKEGTDQAVLIIQLKNQGNDAYQPDIYGESIIIERHFSRSGSSSFKLKTAAGRIISSKKGDVDDLVEYYQLQVDNPMNVLTQDAAKSFITASTPAQKYKFFVEGVQLEALNNDYKIVLDTCEAINSKLHESKDDVKFLKKKSDEATAKHEAVNKRREAKAELAVLGGKFAWSQIRDKEVELAKMDHDIAELQREIQNAEAVSNEKDEAFQKSEEGLNRAKEAQALLEEELPALNEEVEGARTISEIAVTDVQSVHTQHKTIVSELKVAKAKVQSIKDEIVKEEQRLQDANGGAHDQKLNDLAEAKDAHEHAKAALKQNEEERFALETSNQDAIQAIKGLEEPLRSKTEECNRAKTMLTSLNTNTGDPLAGFDRKMGDLLKAIENDRGFREKPVGPMGLHVKLLQPKWSAVLEATLSGALNGFVVSSKADQIRLSSLLKHFNMGYCQVSIGSSSPIDITGHEPDPQYDTIYRVLNIDNELVKRQLIIGSIIDQTILIASRSEAIHVMYSGTRPKNVKQCYAMHDSSRNHGHRLGFGPRGGMDQSPINPPKGQSRMKIDRASQISHQQETVRHLEVQKNKLTEDYERARQDAARWKTQLTQHIRDHKKLKIDSQRTGRAVEDIQAEIENLRGDDGSLDDLKRELEDAEKQVVTFGEAYGNAGLERKRLNDISSEKKRALDAVKQRLAEFEARLLKARGKVARLHQVRIHVLTEKNNALETLARLGQEKLGLERERNEHNAHIVSCMAQAEEICPRPLLGPEDSSSSLDSRCAALSKKLTDYQRAQGGSDSEISDAAAEALRVYRAAQASRREMNGLLDLLKQSFALRMEQFRQFQRHISARSRINFAYLLCERAFRGKLTIDHRAKELDVHVEPDETSKSSKGRKTKTLSGGEKSFSSVCLLLALWEAMGAPLRCLDEFDVFMDDVNRDVSTKMIISAARRAVGRQFILITPKALGAGLDVDEDVEMIKLEDPRQKQRRIDDMLATS</sequence>
<keyword evidence="11" id="KW-0539">Nucleus</keyword>
<feature type="compositionally biased region" description="Acidic residues" evidence="13">
    <location>
        <begin position="61"/>
        <end position="73"/>
    </location>
</feature>